<feature type="signal peptide" evidence="6">
    <location>
        <begin position="1"/>
        <end position="21"/>
    </location>
</feature>
<keyword evidence="5" id="KW-0325">Glycoprotein</keyword>
<accession>A0A226E0I0</accession>
<name>A0A226E0I0_FOLCA</name>
<evidence type="ECO:0000256" key="6">
    <source>
        <dbReference type="SAM" id="SignalP"/>
    </source>
</evidence>
<comment type="caution">
    <text evidence="7">The sequence shown here is derived from an EMBL/GenBank/DDBJ whole genome shotgun (WGS) entry which is preliminary data.</text>
</comment>
<evidence type="ECO:0000313" key="7">
    <source>
        <dbReference type="EMBL" id="OXA50758.1"/>
    </source>
</evidence>
<dbReference type="OrthoDB" id="958254at2759"/>
<proteinExistence type="inferred from homology"/>
<dbReference type="GO" id="GO:0016671">
    <property type="term" value="F:oxidoreductase activity, acting on a sulfur group of donors, disulfide as acceptor"/>
    <property type="evidence" value="ECO:0007669"/>
    <property type="project" value="InterPro"/>
</dbReference>
<dbReference type="OMA" id="CPFSANF"/>
<dbReference type="Pfam" id="PF03227">
    <property type="entry name" value="GILT"/>
    <property type="match status" value="1"/>
</dbReference>
<keyword evidence="8" id="KW-1185">Reference proteome</keyword>
<sequence length="224" mass="24791">MKLETVLGAVALLSACVVGQAEVNEEKLKVSVYYESLCPDSKRFIRTQLYPVKRSSLGDKFVVELIPYGKATTTPTSTSYEFSCQHGENECNGNKMHACALKYINSTQVQLDFVHCSMSTRNPPQSLTECAAKLDIVDPVEEIRTCAEGAEGSELLARNGVETHALRPKLYFVPWITYNGVFSEENLQNSQDSFKTVVCSELKKNGVSASECDATEEKWGARRA</sequence>
<organism evidence="7 8">
    <name type="scientific">Folsomia candida</name>
    <name type="common">Springtail</name>
    <dbReference type="NCBI Taxonomy" id="158441"/>
    <lineage>
        <taxon>Eukaryota</taxon>
        <taxon>Metazoa</taxon>
        <taxon>Ecdysozoa</taxon>
        <taxon>Arthropoda</taxon>
        <taxon>Hexapoda</taxon>
        <taxon>Collembola</taxon>
        <taxon>Entomobryomorpha</taxon>
        <taxon>Isotomoidea</taxon>
        <taxon>Isotomidae</taxon>
        <taxon>Proisotominae</taxon>
        <taxon>Folsomia</taxon>
    </lineage>
</organism>
<protein>
    <submittedName>
        <fullName evidence="7">Gamma-interferon-inducible lysosomal thiol reductase</fullName>
    </submittedName>
</protein>
<dbReference type="PANTHER" id="PTHR13234">
    <property type="entry name" value="GAMMA-INTERFERON INDUCIBLE LYSOSOMAL THIOL REDUCTASE GILT"/>
    <property type="match status" value="1"/>
</dbReference>
<dbReference type="Proteomes" id="UP000198287">
    <property type="component" value="Unassembled WGS sequence"/>
</dbReference>
<comment type="similarity">
    <text evidence="2">Belongs to the GILT family.</text>
</comment>
<keyword evidence="4 6" id="KW-0732">Signal</keyword>
<feature type="chain" id="PRO_5012759342" evidence="6">
    <location>
        <begin position="22"/>
        <end position="224"/>
    </location>
</feature>
<evidence type="ECO:0000256" key="2">
    <source>
        <dbReference type="ARBA" id="ARBA00005679"/>
    </source>
</evidence>
<evidence type="ECO:0000256" key="1">
    <source>
        <dbReference type="ARBA" id="ARBA00004613"/>
    </source>
</evidence>
<comment type="subcellular location">
    <subcellularLocation>
        <location evidence="1">Secreted</location>
    </subcellularLocation>
</comment>
<evidence type="ECO:0000256" key="3">
    <source>
        <dbReference type="ARBA" id="ARBA00022525"/>
    </source>
</evidence>
<dbReference type="AlphaFoldDB" id="A0A226E0I0"/>
<reference evidence="7 8" key="1">
    <citation type="submission" date="2015-12" db="EMBL/GenBank/DDBJ databases">
        <title>The genome of Folsomia candida.</title>
        <authorList>
            <person name="Faddeeva A."/>
            <person name="Derks M.F."/>
            <person name="Anvar Y."/>
            <person name="Smit S."/>
            <person name="Van Straalen N."/>
            <person name="Roelofs D."/>
        </authorList>
    </citation>
    <scope>NUCLEOTIDE SEQUENCE [LARGE SCALE GENOMIC DNA]</scope>
    <source>
        <strain evidence="7 8">VU population</strain>
        <tissue evidence="7">Whole body</tissue>
    </source>
</reference>
<dbReference type="PROSITE" id="PS51257">
    <property type="entry name" value="PROKAR_LIPOPROTEIN"/>
    <property type="match status" value="1"/>
</dbReference>
<keyword evidence="3" id="KW-0964">Secreted</keyword>
<dbReference type="GO" id="GO:0005576">
    <property type="term" value="C:extracellular region"/>
    <property type="evidence" value="ECO:0007669"/>
    <property type="project" value="UniProtKB-SubCell"/>
</dbReference>
<evidence type="ECO:0000313" key="8">
    <source>
        <dbReference type="Proteomes" id="UP000198287"/>
    </source>
</evidence>
<gene>
    <name evidence="7" type="ORF">Fcan01_14667</name>
</gene>
<dbReference type="EMBL" id="LNIX01000008">
    <property type="protein sequence ID" value="OXA50758.1"/>
    <property type="molecule type" value="Genomic_DNA"/>
</dbReference>
<dbReference type="InterPro" id="IPR004911">
    <property type="entry name" value="Interferon-induced_GILT"/>
</dbReference>
<evidence type="ECO:0000256" key="5">
    <source>
        <dbReference type="ARBA" id="ARBA00023180"/>
    </source>
</evidence>
<dbReference type="PANTHER" id="PTHR13234:SF8">
    <property type="entry name" value="GAMMA-INTERFERON-INDUCIBLE LYSOSOMAL THIOL REDUCTASE"/>
    <property type="match status" value="1"/>
</dbReference>
<evidence type="ECO:0000256" key="4">
    <source>
        <dbReference type="ARBA" id="ARBA00022729"/>
    </source>
</evidence>